<accession>A0A1I0DW50</accession>
<dbReference type="AlphaFoldDB" id="A0A1I0DW50"/>
<dbReference type="Proteomes" id="UP000183339">
    <property type="component" value="Unassembled WGS sequence"/>
</dbReference>
<evidence type="ECO:0000313" key="1">
    <source>
        <dbReference type="EMBL" id="SET36842.1"/>
    </source>
</evidence>
<sequence length="37" mass="4233">MKVVFLHTLLKPTLEGHTNKLPWNKLLLALPALLKQL</sequence>
<evidence type="ECO:0000313" key="2">
    <source>
        <dbReference type="Proteomes" id="UP000183339"/>
    </source>
</evidence>
<proteinExistence type="predicted"/>
<organism evidence="1 2">
    <name type="scientific">Nitrosospira multiformis</name>
    <dbReference type="NCBI Taxonomy" id="1231"/>
    <lineage>
        <taxon>Bacteria</taxon>
        <taxon>Pseudomonadati</taxon>
        <taxon>Pseudomonadota</taxon>
        <taxon>Betaproteobacteria</taxon>
        <taxon>Nitrosomonadales</taxon>
        <taxon>Nitrosomonadaceae</taxon>
        <taxon>Nitrosospira</taxon>
    </lineage>
</organism>
<dbReference type="EMBL" id="FOHI01000005">
    <property type="protein sequence ID" value="SET36842.1"/>
    <property type="molecule type" value="Genomic_DNA"/>
</dbReference>
<reference evidence="1 2" key="1">
    <citation type="submission" date="2016-10" db="EMBL/GenBank/DDBJ databases">
        <authorList>
            <person name="de Groot N.N."/>
        </authorList>
    </citation>
    <scope>NUCLEOTIDE SEQUENCE [LARGE SCALE GENOMIC DNA]</scope>
    <source>
        <strain evidence="1 2">Nl7</strain>
    </source>
</reference>
<protein>
    <submittedName>
        <fullName evidence="1">Uncharacterized protein</fullName>
    </submittedName>
</protein>
<name>A0A1I0DW50_9PROT</name>
<gene>
    <name evidence="1" type="ORF">SAMN05216412_105215</name>
</gene>